<protein>
    <submittedName>
        <fullName evidence="1">Uncharacterized protein</fullName>
    </submittedName>
</protein>
<dbReference type="AlphaFoldDB" id="A0A0D9V6D8"/>
<reference evidence="1 2" key="1">
    <citation type="submission" date="2012-08" db="EMBL/GenBank/DDBJ databases">
        <title>Oryza genome evolution.</title>
        <authorList>
            <person name="Wing R.A."/>
        </authorList>
    </citation>
    <scope>NUCLEOTIDE SEQUENCE</scope>
</reference>
<dbReference type="Gramene" id="LPERR01G28260.4">
    <property type="protein sequence ID" value="LPERR01G28260.4"/>
    <property type="gene ID" value="LPERR01G28260"/>
</dbReference>
<name>A0A0D9V6D8_9ORYZ</name>
<organism evidence="1 2">
    <name type="scientific">Leersia perrieri</name>
    <dbReference type="NCBI Taxonomy" id="77586"/>
    <lineage>
        <taxon>Eukaryota</taxon>
        <taxon>Viridiplantae</taxon>
        <taxon>Streptophyta</taxon>
        <taxon>Embryophyta</taxon>
        <taxon>Tracheophyta</taxon>
        <taxon>Spermatophyta</taxon>
        <taxon>Magnoliopsida</taxon>
        <taxon>Liliopsida</taxon>
        <taxon>Poales</taxon>
        <taxon>Poaceae</taxon>
        <taxon>BOP clade</taxon>
        <taxon>Oryzoideae</taxon>
        <taxon>Oryzeae</taxon>
        <taxon>Oryzinae</taxon>
        <taxon>Leersia</taxon>
    </lineage>
</organism>
<dbReference type="HOGENOM" id="CLU_2362744_0_0_1"/>
<sequence length="96" mass="10904">MTHALHTKLAQLYSEWEQHIVNSKIWRQSVLIIHTVRNRENGVRSGEQSPDQASELGYSQMYSVILLRFPFISFSRSQASSSSRISSSCLFKATAS</sequence>
<accession>A0A0D9V6D8</accession>
<dbReference type="EnsemblPlants" id="LPERR01G28260.4">
    <property type="protein sequence ID" value="LPERR01G28260.4"/>
    <property type="gene ID" value="LPERR01G28260"/>
</dbReference>
<reference evidence="2" key="2">
    <citation type="submission" date="2013-12" db="EMBL/GenBank/DDBJ databases">
        <authorList>
            <person name="Yu Y."/>
            <person name="Lee S."/>
            <person name="de Baynast K."/>
            <person name="Wissotski M."/>
            <person name="Liu L."/>
            <person name="Talag J."/>
            <person name="Goicoechea J."/>
            <person name="Angelova A."/>
            <person name="Jetty R."/>
            <person name="Kudrna D."/>
            <person name="Golser W."/>
            <person name="Rivera L."/>
            <person name="Zhang J."/>
            <person name="Wing R."/>
        </authorList>
    </citation>
    <scope>NUCLEOTIDE SEQUENCE</scope>
</reference>
<proteinExistence type="predicted"/>
<evidence type="ECO:0000313" key="2">
    <source>
        <dbReference type="Proteomes" id="UP000032180"/>
    </source>
</evidence>
<keyword evidence="2" id="KW-1185">Reference proteome</keyword>
<evidence type="ECO:0000313" key="1">
    <source>
        <dbReference type="EnsemblPlants" id="LPERR01G28260.4"/>
    </source>
</evidence>
<dbReference type="Proteomes" id="UP000032180">
    <property type="component" value="Chromosome 1"/>
</dbReference>
<reference evidence="1" key="3">
    <citation type="submission" date="2015-04" db="UniProtKB">
        <authorList>
            <consortium name="EnsemblPlants"/>
        </authorList>
    </citation>
    <scope>IDENTIFICATION</scope>
</reference>